<dbReference type="GO" id="GO:0030288">
    <property type="term" value="C:outer membrane-bounded periplasmic space"/>
    <property type="evidence" value="ECO:0007669"/>
    <property type="project" value="InterPro"/>
</dbReference>
<dbReference type="Proteomes" id="UP000671879">
    <property type="component" value="Chromosome"/>
</dbReference>
<dbReference type="InterPro" id="IPR018389">
    <property type="entry name" value="DctP_fam"/>
</dbReference>
<reference evidence="5" key="1">
    <citation type="submission" date="2021-04" db="EMBL/GenBank/DDBJ databases">
        <title>A novel Synergistetes isolate from a pyrite-forming mixed culture.</title>
        <authorList>
            <person name="Bunk B."/>
            <person name="Sproer C."/>
            <person name="Spring S."/>
            <person name="Pester M."/>
        </authorList>
    </citation>
    <scope>NUCLEOTIDE SEQUENCE [LARGE SCALE GENOMIC DNA]</scope>
    <source>
        <strain evidence="5">J.5.4.2-T.3.5.2</strain>
    </source>
</reference>
<sequence length="300" mass="33328">MTIKIGHVLNTDHSWNTCLLGLAEDVKNATEGRVLIQVYPSSQLGNEKDLIEGLTLQTVDGGLIGGGSFQSIEPKLGIEALPYAWPTHEAAYRALDGELGDRLLKLLADKGVVGLSWWENGFRHLTNSKKPIVVPADLQGMKIRVTPDKMRLDTFETLGASPMPINFGELYTALQQGVVDGQENPFAIIYSSAFYEVQKYLSLSGHIWGSALLCVNPSVWAKLSPQDQATVRELAAKWRDEQRRQTIAQEEEFLAKLKEKGMEINEVDKGAFQAAVQEVWGRYEDVFGADLLDLVRKYGH</sequence>
<dbReference type="AlphaFoldDB" id="A0A9Q7F0F7"/>
<proteinExistence type="inferred from homology"/>
<evidence type="ECO:0000256" key="1">
    <source>
        <dbReference type="ARBA" id="ARBA00009023"/>
    </source>
</evidence>
<keyword evidence="2" id="KW-0813">Transport</keyword>
<keyword evidence="5" id="KW-1185">Reference proteome</keyword>
<dbReference type="EMBL" id="CP072943">
    <property type="protein sequence ID" value="QTX33836.1"/>
    <property type="molecule type" value="Genomic_DNA"/>
</dbReference>
<dbReference type="NCBIfam" id="TIGR00787">
    <property type="entry name" value="dctP"/>
    <property type="match status" value="1"/>
</dbReference>
<evidence type="ECO:0000256" key="2">
    <source>
        <dbReference type="ARBA" id="ARBA00022448"/>
    </source>
</evidence>
<name>A0A9Q7F0F7_9BACT</name>
<dbReference type="InterPro" id="IPR004682">
    <property type="entry name" value="TRAP_DctP"/>
</dbReference>
<dbReference type="KEGG" id="aram:KAR29_13000"/>
<dbReference type="Gene3D" id="3.40.190.170">
    <property type="entry name" value="Bacterial extracellular solute-binding protein, family 7"/>
    <property type="match status" value="1"/>
</dbReference>
<evidence type="ECO:0000256" key="3">
    <source>
        <dbReference type="ARBA" id="ARBA00022729"/>
    </source>
</evidence>
<dbReference type="Pfam" id="PF03480">
    <property type="entry name" value="DctP"/>
    <property type="match status" value="1"/>
</dbReference>
<protein>
    <submittedName>
        <fullName evidence="4">DctP family TRAP transporter solute-binding subunit</fullName>
    </submittedName>
</protein>
<dbReference type="CDD" id="cd13676">
    <property type="entry name" value="PBP2_TRAP_DctP2_like"/>
    <property type="match status" value="1"/>
</dbReference>
<dbReference type="GO" id="GO:0055085">
    <property type="term" value="P:transmembrane transport"/>
    <property type="evidence" value="ECO:0007669"/>
    <property type="project" value="InterPro"/>
</dbReference>
<dbReference type="PANTHER" id="PTHR33376:SF7">
    <property type="entry name" value="C4-DICARBOXYLATE-BINDING PROTEIN DCTB"/>
    <property type="match status" value="1"/>
</dbReference>
<dbReference type="PANTHER" id="PTHR33376">
    <property type="match status" value="1"/>
</dbReference>
<gene>
    <name evidence="4" type="ORF">KAR29_13000</name>
</gene>
<keyword evidence="3" id="KW-0732">Signal</keyword>
<evidence type="ECO:0000313" key="4">
    <source>
        <dbReference type="EMBL" id="QTX33836.1"/>
    </source>
</evidence>
<accession>A0A9Q7F0F7</accession>
<dbReference type="PIRSF" id="PIRSF006470">
    <property type="entry name" value="DctB"/>
    <property type="match status" value="1"/>
</dbReference>
<comment type="similarity">
    <text evidence="1">Belongs to the bacterial solute-binding protein 7 family.</text>
</comment>
<dbReference type="NCBIfam" id="NF037995">
    <property type="entry name" value="TRAP_S1"/>
    <property type="match status" value="1"/>
</dbReference>
<evidence type="ECO:0000313" key="5">
    <source>
        <dbReference type="Proteomes" id="UP000671879"/>
    </source>
</evidence>
<organism evidence="4 5">
    <name type="scientific">Aminithiophilus ramosus</name>
    <dbReference type="NCBI Taxonomy" id="3029084"/>
    <lineage>
        <taxon>Bacteria</taxon>
        <taxon>Thermotogati</taxon>
        <taxon>Synergistota</taxon>
        <taxon>Synergistia</taxon>
        <taxon>Synergistales</taxon>
        <taxon>Aminithiophilaceae</taxon>
        <taxon>Aminithiophilus</taxon>
    </lineage>
</organism>
<dbReference type="InterPro" id="IPR038404">
    <property type="entry name" value="TRAP_DctP_sf"/>
</dbReference>